<dbReference type="Proteomes" id="UP001310594">
    <property type="component" value="Unassembled WGS sequence"/>
</dbReference>
<protein>
    <submittedName>
        <fullName evidence="1">Uncharacterized protein</fullName>
    </submittedName>
</protein>
<proteinExistence type="predicted"/>
<comment type="caution">
    <text evidence="1">The sequence shown here is derived from an EMBL/GenBank/DDBJ whole genome shotgun (WGS) entry which is preliminary data.</text>
</comment>
<sequence length="205" mass="22498">MARECMEDHIVENLLGPSWKTTWTRCPLDSTPGIPTPPNARSAQQVLASAETGGGQQDNTFLLLKGNNVIKGGKRMLLKLVEFPDLGIDPTKGLTKQAAVSKKKYNNQYTSFKDKDNDLPYPDAIYDSRATVLCLAAAYDGEVSFGKSELRTLKHNFTVRDDSKADVPGGQAAFIEYPDRVTTMWSARISVAHSSVHNYEADGTT</sequence>
<evidence type="ECO:0000313" key="1">
    <source>
        <dbReference type="EMBL" id="KAK5707978.1"/>
    </source>
</evidence>
<name>A0AAN7WCX2_9PEZI</name>
<gene>
    <name evidence="1" type="ORF">LTR97_000517</name>
</gene>
<dbReference type="EMBL" id="JAVRQU010000001">
    <property type="protein sequence ID" value="KAK5707978.1"/>
    <property type="molecule type" value="Genomic_DNA"/>
</dbReference>
<organism evidence="1 2">
    <name type="scientific">Elasticomyces elasticus</name>
    <dbReference type="NCBI Taxonomy" id="574655"/>
    <lineage>
        <taxon>Eukaryota</taxon>
        <taxon>Fungi</taxon>
        <taxon>Dikarya</taxon>
        <taxon>Ascomycota</taxon>
        <taxon>Pezizomycotina</taxon>
        <taxon>Dothideomycetes</taxon>
        <taxon>Dothideomycetidae</taxon>
        <taxon>Mycosphaerellales</taxon>
        <taxon>Teratosphaeriaceae</taxon>
        <taxon>Elasticomyces</taxon>
    </lineage>
</organism>
<reference evidence="1" key="1">
    <citation type="submission" date="2023-08" db="EMBL/GenBank/DDBJ databases">
        <title>Black Yeasts Isolated from many extreme environments.</title>
        <authorList>
            <person name="Coleine C."/>
            <person name="Stajich J.E."/>
            <person name="Selbmann L."/>
        </authorList>
    </citation>
    <scope>NUCLEOTIDE SEQUENCE</scope>
    <source>
        <strain evidence="1">CCFEE 5810</strain>
    </source>
</reference>
<accession>A0AAN7WCX2</accession>
<dbReference type="AlphaFoldDB" id="A0AAN7WCX2"/>
<evidence type="ECO:0000313" key="2">
    <source>
        <dbReference type="Proteomes" id="UP001310594"/>
    </source>
</evidence>